<protein>
    <submittedName>
        <fullName evidence="4">Armadillo repeat-containing protein 5-like</fullName>
    </submittedName>
</protein>
<dbReference type="RefSeq" id="XP_022244805.1">
    <property type="nucleotide sequence ID" value="XM_022389097.1"/>
</dbReference>
<dbReference type="InterPro" id="IPR011989">
    <property type="entry name" value="ARM-like"/>
</dbReference>
<dbReference type="InterPro" id="IPR055445">
    <property type="entry name" value="ARM_ARMC5"/>
</dbReference>
<dbReference type="GeneID" id="106461979"/>
<dbReference type="Pfam" id="PF24768">
    <property type="entry name" value="ARM_ARMC5"/>
    <property type="match status" value="1"/>
</dbReference>
<feature type="domain" description="BTB" evidence="2">
    <location>
        <begin position="1026"/>
        <end position="1087"/>
    </location>
</feature>
<keyword evidence="3" id="KW-1185">Reference proteome</keyword>
<dbReference type="PROSITE" id="PS50097">
    <property type="entry name" value="BTB"/>
    <property type="match status" value="1"/>
</dbReference>
<proteinExistence type="predicted"/>
<dbReference type="InterPro" id="IPR016024">
    <property type="entry name" value="ARM-type_fold"/>
</dbReference>
<feature type="compositionally biased region" description="Polar residues" evidence="1">
    <location>
        <begin position="774"/>
        <end position="783"/>
    </location>
</feature>
<reference evidence="4" key="1">
    <citation type="submission" date="2025-08" db="UniProtKB">
        <authorList>
            <consortium name="RefSeq"/>
        </authorList>
    </citation>
    <scope>IDENTIFICATION</scope>
    <source>
        <tissue evidence="4">Muscle</tissue>
    </source>
</reference>
<dbReference type="Proteomes" id="UP000694941">
    <property type="component" value="Unplaced"/>
</dbReference>
<dbReference type="PANTHER" id="PTHR23312">
    <property type="entry name" value="ARMC5 ARMADILLO REPEAT-CONTAINING -RELATED"/>
    <property type="match status" value="1"/>
</dbReference>
<dbReference type="InterPro" id="IPR011333">
    <property type="entry name" value="SKP1/BTB/POZ_sf"/>
</dbReference>
<evidence type="ECO:0000259" key="2">
    <source>
        <dbReference type="PROSITE" id="PS50097"/>
    </source>
</evidence>
<dbReference type="Gene3D" id="3.30.710.10">
    <property type="entry name" value="Potassium Channel Kv1.1, Chain A"/>
    <property type="match status" value="1"/>
</dbReference>
<gene>
    <name evidence="4" type="primary">LOC106461979</name>
</gene>
<dbReference type="SUPFAM" id="SSF54695">
    <property type="entry name" value="POZ domain"/>
    <property type="match status" value="1"/>
</dbReference>
<dbReference type="PANTHER" id="PTHR23312:SF8">
    <property type="entry name" value="ARMADILLO REPEAT-CONTAINING PROTEIN 5"/>
    <property type="match status" value="1"/>
</dbReference>
<accession>A0ABM1SME9</accession>
<evidence type="ECO:0000313" key="4">
    <source>
        <dbReference type="RefSeq" id="XP_022244805.1"/>
    </source>
</evidence>
<dbReference type="Gene3D" id="1.25.10.10">
    <property type="entry name" value="Leucine-rich Repeat Variant"/>
    <property type="match status" value="1"/>
</dbReference>
<dbReference type="InterPro" id="IPR000210">
    <property type="entry name" value="BTB/POZ_dom"/>
</dbReference>
<organism evidence="3 4">
    <name type="scientific">Limulus polyphemus</name>
    <name type="common">Atlantic horseshoe crab</name>
    <dbReference type="NCBI Taxonomy" id="6850"/>
    <lineage>
        <taxon>Eukaryota</taxon>
        <taxon>Metazoa</taxon>
        <taxon>Ecdysozoa</taxon>
        <taxon>Arthropoda</taxon>
        <taxon>Chelicerata</taxon>
        <taxon>Merostomata</taxon>
        <taxon>Xiphosura</taxon>
        <taxon>Limulidae</taxon>
        <taxon>Limulus</taxon>
    </lineage>
</organism>
<feature type="region of interest" description="Disordered" evidence="1">
    <location>
        <begin position="763"/>
        <end position="810"/>
    </location>
</feature>
<dbReference type="SUPFAM" id="SSF48371">
    <property type="entry name" value="ARM repeat"/>
    <property type="match status" value="1"/>
</dbReference>
<name>A0ABM1SME9_LIMPO</name>
<dbReference type="SMART" id="SM00225">
    <property type="entry name" value="BTB"/>
    <property type="match status" value="1"/>
</dbReference>
<evidence type="ECO:0000313" key="3">
    <source>
        <dbReference type="Proteomes" id="UP000694941"/>
    </source>
</evidence>
<dbReference type="SMART" id="SM00185">
    <property type="entry name" value="ARM"/>
    <property type="match status" value="6"/>
</dbReference>
<dbReference type="Pfam" id="PF00651">
    <property type="entry name" value="BTB"/>
    <property type="match status" value="1"/>
</dbReference>
<sequence>MSRICKYTVGNPSISTSSYTSCQTPSLSSAPDSNDIQDLLLKLRSGSFKEIYNSLVNLRKKFLKQPDGVKKLLQNGGIKILLQFVEKPKFSDLALSILANSCLDDEVRQEVLCRDGIKTVALVFRCLASESIQNRACRALANIALSPQGCNAVHEQKVLPLVVKLLTSTKNPGCQQTALRTLRILGNTVEHRQEIICQEGVLLAADLLSSENKDVVIASVKTLSSLTKQCSVECAQQIQEGRSLPVLVEMSTSTEKPIQEDALIILVNLAGQTAIRPELGNAGAIPVFVEQIKSSENERPGTAALVTALCYCCREAINRVRIRDAQGLKILLDILRDTQKKPLHSRIITSLLAFRYDEESLDALLNLDMLSVLVEHMQLFIDEHRGDHRVKSKPDCNSKKTKADGLVGAVVKDDVKHCNRESSRTQQMETSSTFNSKHQQIVEICTNCTQSAESKKKQNSLNHFVDIDKSSDSVIKSNEPKCTEIQSEIKSSQTKGDEFQSCIDSFMSVGEQRSSSANSLATDHFELMPSINVLKAEGDKKDFEAIEYGRNFKEFLNQDDDILDEEVASMTQSLQKSSSSSRVFCIHSPSYQQVQNELVLDENQSLSYVYSRDFLSPSSALSYCYSPDRYSVDSNLSPVMYSPQHSQSSGVSPGTTSPIFQFTDTTSVCFSPKDFDVLYSPPSSPESQGSPDGSLDVSVPCYSPVCEECFSDSEEGKEKNKDGLSCAASAELCTTVLQKTDFGVPLNKGRLSSKETAAEMWKLSSKKRKRFQRPCSSTISSSTHKQEKRSRHDSAASASTQRSDVEDEKDNEHTVGGIILLIFSQLSQVEKFCPWLATSKACVQVLLNYLTSLSFPSPRAERILLRLTSNYQGFEKLVGFEVVIMLLEQLELKHDIKLCWSCQRLEMLQKKLFINLRMIAESDYGRGVLSHVLLVGQLFEKITHVIAIPLVVRRKSLLENLMIKCKGLDVLLDVIQNQDSPLFPSCVRSLSMLCCNLGVESLNDSQGSRLSFPYAKCKYAAESSTSDVSFVLSDGAAVKANREILSRNSDYFSAMLQGSFLESTKHTLFLPDVPSDALILVFHYLYNCDCPALKKGSLGTMLDTLTLCDRLLLTDLQRQLAEAILQHLTPEETCDIYYHSKQHNCIPLKDAALKFAMVGKMTHVERCCCLAELLKCPDDVVPDIRSLIIGCFPEIKDQGQ</sequence>
<dbReference type="InterPro" id="IPR000225">
    <property type="entry name" value="Armadillo"/>
</dbReference>
<evidence type="ECO:0000256" key="1">
    <source>
        <dbReference type="SAM" id="MobiDB-lite"/>
    </source>
</evidence>